<evidence type="ECO:0000313" key="2">
    <source>
        <dbReference type="Proteomes" id="UP001628179"/>
    </source>
</evidence>
<accession>A0ABQ0G4F8</accession>
<dbReference type="EMBL" id="BAAFSV010000002">
    <property type="protein sequence ID" value="GAB1312651.1"/>
    <property type="molecule type" value="Genomic_DNA"/>
</dbReference>
<proteinExistence type="predicted"/>
<comment type="caution">
    <text evidence="1">The sequence shown here is derived from an EMBL/GenBank/DDBJ whole genome shotgun (WGS) entry which is preliminary data.</text>
</comment>
<evidence type="ECO:0000313" key="1">
    <source>
        <dbReference type="EMBL" id="GAB1312651.1"/>
    </source>
</evidence>
<dbReference type="RefSeq" id="XP_070914384.1">
    <property type="nucleotide sequence ID" value="XM_071058283.1"/>
</dbReference>
<sequence length="406" mass="45641">MAAQPESITLTCSGRSSGQTISEARSELRSALGLTDDAGSKPYLDYIESSWPGRGELIDFLQFYTRTIYYFGHTIGSPRTIQSYIDELVSTPAPPYFSDTVANSQLRILSVREVVLLILGNLLLQQSYFILGRNDQRRIVLAYCVSRACLSYSEDGALAESIPSLVSQSGLLPNQSENSGSDQSPSQASIPGDEIGAFHLHASVSLLESFSIDRKRLNAVRLVSLGGVKFTWTTNISRHLLLSKHEDAYFVELFSLPCALQDGSGELLARMGISANLMDEIESSYSTLFNPFTASSLHRILKKTLALRCWCWCLECSSFRLRHRLLANVKLPTRKNGGPRHSITIPKDPRVKSLMEKDPSEWDRTEFKDLFPRILALDSHLQKCKPWSIWVIFLDKRDTVQYWTFL</sequence>
<keyword evidence="2" id="KW-1185">Reference proteome</keyword>
<reference evidence="1 2" key="1">
    <citation type="submission" date="2024-09" db="EMBL/GenBank/DDBJ databases">
        <title>Itraconazole resistance in Madurella fahalii resulting from another homologue of gene encoding cytochrome P450 14-alpha sterol demethylase (CYP51).</title>
        <authorList>
            <person name="Yoshioka I."/>
            <person name="Fahal A.H."/>
            <person name="Kaneko S."/>
            <person name="Yaguchi T."/>
        </authorList>
    </citation>
    <scope>NUCLEOTIDE SEQUENCE [LARGE SCALE GENOMIC DNA]</scope>
    <source>
        <strain evidence="1 2">IFM 68171</strain>
    </source>
</reference>
<organism evidence="1 2">
    <name type="scientific">Madurella fahalii</name>
    <dbReference type="NCBI Taxonomy" id="1157608"/>
    <lineage>
        <taxon>Eukaryota</taxon>
        <taxon>Fungi</taxon>
        <taxon>Dikarya</taxon>
        <taxon>Ascomycota</taxon>
        <taxon>Pezizomycotina</taxon>
        <taxon>Sordariomycetes</taxon>
        <taxon>Sordariomycetidae</taxon>
        <taxon>Sordariales</taxon>
        <taxon>Sordariales incertae sedis</taxon>
        <taxon>Madurella</taxon>
    </lineage>
</organism>
<dbReference type="GeneID" id="98173606"/>
<gene>
    <name evidence="1" type="ORF">MFIFM68171_02861</name>
</gene>
<dbReference type="Proteomes" id="UP001628179">
    <property type="component" value="Unassembled WGS sequence"/>
</dbReference>
<protein>
    <submittedName>
        <fullName evidence="1">Uncharacterized protein</fullName>
    </submittedName>
</protein>
<name>A0ABQ0G4F8_9PEZI</name>